<name>A0AC35GFM0_9BILA</name>
<dbReference type="Proteomes" id="UP000887580">
    <property type="component" value="Unplaced"/>
</dbReference>
<protein>
    <submittedName>
        <fullName evidence="2">Uncharacterized protein</fullName>
    </submittedName>
</protein>
<dbReference type="WBParaSite" id="PS1159_v2.g4398.t1">
    <property type="protein sequence ID" value="PS1159_v2.g4398.t1"/>
    <property type="gene ID" value="PS1159_v2.g4398"/>
</dbReference>
<reference evidence="2" key="1">
    <citation type="submission" date="2022-11" db="UniProtKB">
        <authorList>
            <consortium name="WormBaseParasite"/>
        </authorList>
    </citation>
    <scope>IDENTIFICATION</scope>
</reference>
<organism evidence="1 2">
    <name type="scientific">Panagrolaimus sp. PS1159</name>
    <dbReference type="NCBI Taxonomy" id="55785"/>
    <lineage>
        <taxon>Eukaryota</taxon>
        <taxon>Metazoa</taxon>
        <taxon>Ecdysozoa</taxon>
        <taxon>Nematoda</taxon>
        <taxon>Chromadorea</taxon>
        <taxon>Rhabditida</taxon>
        <taxon>Tylenchina</taxon>
        <taxon>Panagrolaimomorpha</taxon>
        <taxon>Panagrolaimoidea</taxon>
        <taxon>Panagrolaimidae</taxon>
        <taxon>Panagrolaimus</taxon>
    </lineage>
</organism>
<proteinExistence type="predicted"/>
<evidence type="ECO:0000313" key="1">
    <source>
        <dbReference type="Proteomes" id="UP000887580"/>
    </source>
</evidence>
<sequence length="102" mass="11270">MYLGSSSGPRPFQPRAQNSAPRFSNNVPRQPVGPAVVAFDQCREGKIAPASDNQQLLVNPYALRRPGRDVIQYELKFIADYGVNKTGELKPREDLSAIPTTQ</sequence>
<evidence type="ECO:0000313" key="2">
    <source>
        <dbReference type="WBParaSite" id="PS1159_v2.g4398.t1"/>
    </source>
</evidence>
<accession>A0AC35GFM0</accession>